<evidence type="ECO:0000256" key="3">
    <source>
        <dbReference type="ARBA" id="ARBA00022475"/>
    </source>
</evidence>
<feature type="compositionally biased region" description="Polar residues" evidence="8">
    <location>
        <begin position="23"/>
        <end position="39"/>
    </location>
</feature>
<proteinExistence type="inferred from homology"/>
<organism evidence="10 11">
    <name type="scientific">Microbacterium aoyamense</name>
    <dbReference type="NCBI Taxonomy" id="344166"/>
    <lineage>
        <taxon>Bacteria</taxon>
        <taxon>Bacillati</taxon>
        <taxon>Actinomycetota</taxon>
        <taxon>Actinomycetes</taxon>
        <taxon>Micrococcales</taxon>
        <taxon>Microbacteriaceae</taxon>
        <taxon>Microbacterium</taxon>
    </lineage>
</organism>
<evidence type="ECO:0000256" key="6">
    <source>
        <dbReference type="ARBA" id="ARBA00023136"/>
    </source>
</evidence>
<evidence type="ECO:0000256" key="2">
    <source>
        <dbReference type="ARBA" id="ARBA00022448"/>
    </source>
</evidence>
<evidence type="ECO:0000313" key="10">
    <source>
        <dbReference type="EMBL" id="GAA1925648.1"/>
    </source>
</evidence>
<feature type="region of interest" description="Disordered" evidence="8">
    <location>
        <begin position="1"/>
        <end position="57"/>
    </location>
</feature>
<feature type="transmembrane region" description="Helical" evidence="7">
    <location>
        <begin position="138"/>
        <end position="158"/>
    </location>
</feature>
<sequence>MSDDTTPRSAPDAAADAARSENSRSAGASGPNSPTSATFSDRGAREGRLGDRDDSDRAPSRWAWLGRLWSLSTGRFGLIVVAVILLTAIVAAFWTPFPPQQVDIANRWAGPGWPHVLGTDGSGRDILSLLMAGARTTVFVAIGAGVVATVVGVALAALGALTARWIRESVAVLVDILIAFPVLIIAMMISAVFGGSLWVVIWAVGIGFGVNIARVTRPELRRVLHSDFVLAGKASGLTPAQNLLRHLMPNVAPVFIVQLSWGMAVAVLAEAGLSYLGVGAPPTEPSWGLLLAQLQQYITVHPLSVIWPGLAITFTVLGLNLLGDGLREATDPTLTRANRARRAAESHMPEVVS</sequence>
<dbReference type="PROSITE" id="PS50928">
    <property type="entry name" value="ABC_TM1"/>
    <property type="match status" value="1"/>
</dbReference>
<feature type="transmembrane region" description="Helical" evidence="7">
    <location>
        <begin position="254"/>
        <end position="278"/>
    </location>
</feature>
<feature type="transmembrane region" description="Helical" evidence="7">
    <location>
        <begin position="170"/>
        <end position="189"/>
    </location>
</feature>
<dbReference type="InterPro" id="IPR050366">
    <property type="entry name" value="BP-dependent_transpt_permease"/>
</dbReference>
<dbReference type="PANTHER" id="PTHR43386:SF25">
    <property type="entry name" value="PEPTIDE ABC TRANSPORTER PERMEASE PROTEIN"/>
    <property type="match status" value="1"/>
</dbReference>
<feature type="transmembrane region" description="Helical" evidence="7">
    <location>
        <begin position="195"/>
        <end position="213"/>
    </location>
</feature>
<keyword evidence="3" id="KW-1003">Cell membrane</keyword>
<keyword evidence="11" id="KW-1185">Reference proteome</keyword>
<dbReference type="RefSeq" id="WP_248150311.1">
    <property type="nucleotide sequence ID" value="NZ_BAAAOF010000003.1"/>
</dbReference>
<dbReference type="Pfam" id="PF00528">
    <property type="entry name" value="BPD_transp_1"/>
    <property type="match status" value="1"/>
</dbReference>
<evidence type="ECO:0000256" key="7">
    <source>
        <dbReference type="RuleBase" id="RU363032"/>
    </source>
</evidence>
<dbReference type="PANTHER" id="PTHR43386">
    <property type="entry name" value="OLIGOPEPTIDE TRANSPORT SYSTEM PERMEASE PROTEIN APPC"/>
    <property type="match status" value="1"/>
</dbReference>
<name>A0ABP5B1I0_9MICO</name>
<comment type="subcellular location">
    <subcellularLocation>
        <location evidence="1 7">Cell membrane</location>
        <topology evidence="1 7">Multi-pass membrane protein</topology>
    </subcellularLocation>
</comment>
<keyword evidence="5 7" id="KW-1133">Transmembrane helix</keyword>
<gene>
    <name evidence="10" type="ORF">GCM10009775_17370</name>
</gene>
<feature type="transmembrane region" description="Helical" evidence="7">
    <location>
        <begin position="298"/>
        <end position="322"/>
    </location>
</feature>
<evidence type="ECO:0000256" key="8">
    <source>
        <dbReference type="SAM" id="MobiDB-lite"/>
    </source>
</evidence>
<dbReference type="CDD" id="cd06261">
    <property type="entry name" value="TM_PBP2"/>
    <property type="match status" value="1"/>
</dbReference>
<keyword evidence="2 7" id="KW-0813">Transport</keyword>
<feature type="compositionally biased region" description="Basic and acidic residues" evidence="8">
    <location>
        <begin position="42"/>
        <end position="57"/>
    </location>
</feature>
<evidence type="ECO:0000256" key="1">
    <source>
        <dbReference type="ARBA" id="ARBA00004651"/>
    </source>
</evidence>
<evidence type="ECO:0000259" key="9">
    <source>
        <dbReference type="PROSITE" id="PS50928"/>
    </source>
</evidence>
<dbReference type="InterPro" id="IPR035906">
    <property type="entry name" value="MetI-like_sf"/>
</dbReference>
<keyword evidence="4 7" id="KW-0812">Transmembrane</keyword>
<comment type="caution">
    <text evidence="10">The sequence shown here is derived from an EMBL/GenBank/DDBJ whole genome shotgun (WGS) entry which is preliminary data.</text>
</comment>
<feature type="compositionally biased region" description="Low complexity" evidence="8">
    <location>
        <begin position="7"/>
        <end position="17"/>
    </location>
</feature>
<accession>A0ABP5B1I0</accession>
<dbReference type="SUPFAM" id="SSF161098">
    <property type="entry name" value="MetI-like"/>
    <property type="match status" value="1"/>
</dbReference>
<keyword evidence="6 7" id="KW-0472">Membrane</keyword>
<evidence type="ECO:0000256" key="5">
    <source>
        <dbReference type="ARBA" id="ARBA00022989"/>
    </source>
</evidence>
<dbReference type="InterPro" id="IPR000515">
    <property type="entry name" value="MetI-like"/>
</dbReference>
<protein>
    <submittedName>
        <fullName evidence="10">ABC transporter permease subunit</fullName>
    </submittedName>
</protein>
<comment type="similarity">
    <text evidence="7">Belongs to the binding-protein-dependent transport system permease family.</text>
</comment>
<feature type="transmembrane region" description="Helical" evidence="7">
    <location>
        <begin position="76"/>
        <end position="97"/>
    </location>
</feature>
<evidence type="ECO:0000313" key="11">
    <source>
        <dbReference type="Proteomes" id="UP001501343"/>
    </source>
</evidence>
<dbReference type="Proteomes" id="UP001501343">
    <property type="component" value="Unassembled WGS sequence"/>
</dbReference>
<dbReference type="Gene3D" id="1.10.3720.10">
    <property type="entry name" value="MetI-like"/>
    <property type="match status" value="1"/>
</dbReference>
<feature type="domain" description="ABC transmembrane type-1" evidence="9">
    <location>
        <begin position="134"/>
        <end position="323"/>
    </location>
</feature>
<evidence type="ECO:0000256" key="4">
    <source>
        <dbReference type="ARBA" id="ARBA00022692"/>
    </source>
</evidence>
<reference evidence="11" key="1">
    <citation type="journal article" date="2019" name="Int. J. Syst. Evol. Microbiol.">
        <title>The Global Catalogue of Microorganisms (GCM) 10K type strain sequencing project: providing services to taxonomists for standard genome sequencing and annotation.</title>
        <authorList>
            <consortium name="The Broad Institute Genomics Platform"/>
            <consortium name="The Broad Institute Genome Sequencing Center for Infectious Disease"/>
            <person name="Wu L."/>
            <person name="Ma J."/>
        </authorList>
    </citation>
    <scope>NUCLEOTIDE SEQUENCE [LARGE SCALE GENOMIC DNA]</scope>
    <source>
        <strain evidence="11">JCM 14900</strain>
    </source>
</reference>
<dbReference type="EMBL" id="BAAAOF010000003">
    <property type="protein sequence ID" value="GAA1925648.1"/>
    <property type="molecule type" value="Genomic_DNA"/>
</dbReference>